<feature type="compositionally biased region" description="Acidic residues" evidence="3">
    <location>
        <begin position="886"/>
        <end position="897"/>
    </location>
</feature>
<feature type="compositionally biased region" description="Basic residues" evidence="3">
    <location>
        <begin position="594"/>
        <end position="603"/>
    </location>
</feature>
<protein>
    <recommendedName>
        <fullName evidence="8">Speckle-type POZ protein</fullName>
    </recommendedName>
</protein>
<dbReference type="Proteomes" id="UP000636709">
    <property type="component" value="Unassembled WGS sequence"/>
</dbReference>
<evidence type="ECO:0000313" key="6">
    <source>
        <dbReference type="EMBL" id="KAF8722833.1"/>
    </source>
</evidence>
<dbReference type="InterPro" id="IPR045005">
    <property type="entry name" value="BPM1-6"/>
</dbReference>
<name>A0A835CE02_9POAL</name>
<dbReference type="SUPFAM" id="SSF49599">
    <property type="entry name" value="TRAF domain-like"/>
    <property type="match status" value="3"/>
</dbReference>
<feature type="region of interest" description="Disordered" evidence="3">
    <location>
        <begin position="929"/>
        <end position="969"/>
    </location>
</feature>
<keyword evidence="7" id="KW-1185">Reference proteome</keyword>
<feature type="compositionally biased region" description="Basic and acidic residues" evidence="3">
    <location>
        <begin position="47"/>
        <end position="57"/>
    </location>
</feature>
<dbReference type="InterPro" id="IPR002083">
    <property type="entry name" value="MATH/TRAF_dom"/>
</dbReference>
<accession>A0A835CE02</accession>
<dbReference type="PROSITE" id="PS50097">
    <property type="entry name" value="BTB"/>
    <property type="match status" value="2"/>
</dbReference>
<evidence type="ECO:0000313" key="7">
    <source>
        <dbReference type="Proteomes" id="UP000636709"/>
    </source>
</evidence>
<dbReference type="SUPFAM" id="SSF54695">
    <property type="entry name" value="POZ domain"/>
    <property type="match status" value="3"/>
</dbReference>
<dbReference type="EMBL" id="JACEFO010001669">
    <property type="protein sequence ID" value="KAF8722833.1"/>
    <property type="molecule type" value="Genomic_DNA"/>
</dbReference>
<feature type="domain" description="BTB" evidence="4">
    <location>
        <begin position="794"/>
        <end position="862"/>
    </location>
</feature>
<evidence type="ECO:0000256" key="3">
    <source>
        <dbReference type="SAM" id="MobiDB-lite"/>
    </source>
</evidence>
<dbReference type="CDD" id="cd00121">
    <property type="entry name" value="MATH"/>
    <property type="match status" value="3"/>
</dbReference>
<comment type="similarity">
    <text evidence="2">Belongs to the Tdpoz family.</text>
</comment>
<dbReference type="InterPro" id="IPR011333">
    <property type="entry name" value="SKP1/BTB/POZ_sf"/>
</dbReference>
<dbReference type="Pfam" id="PF24570">
    <property type="entry name" value="BACK_BPM_SPOP"/>
    <property type="match status" value="1"/>
</dbReference>
<reference evidence="6" key="1">
    <citation type="submission" date="2020-07" db="EMBL/GenBank/DDBJ databases">
        <title>Genome sequence and genetic diversity analysis of an under-domesticated orphan crop, white fonio (Digitaria exilis).</title>
        <authorList>
            <person name="Bennetzen J.L."/>
            <person name="Chen S."/>
            <person name="Ma X."/>
            <person name="Wang X."/>
            <person name="Yssel A.E.J."/>
            <person name="Chaluvadi S.R."/>
            <person name="Johnson M."/>
            <person name="Gangashetty P."/>
            <person name="Hamidou F."/>
            <person name="Sanogo M.D."/>
            <person name="Zwaenepoel A."/>
            <person name="Wallace J."/>
            <person name="Van De Peer Y."/>
            <person name="Van Deynze A."/>
        </authorList>
    </citation>
    <scope>NUCLEOTIDE SEQUENCE</scope>
    <source>
        <tissue evidence="6">Leaves</tissue>
    </source>
</reference>
<evidence type="ECO:0000259" key="4">
    <source>
        <dbReference type="PROSITE" id="PS50097"/>
    </source>
</evidence>
<dbReference type="PANTHER" id="PTHR26379">
    <property type="entry name" value="BTB/POZ AND MATH DOMAIN-CONTAINING PROTEIN 1"/>
    <property type="match status" value="1"/>
</dbReference>
<dbReference type="SMART" id="SM00225">
    <property type="entry name" value="BTB"/>
    <property type="match status" value="2"/>
</dbReference>
<dbReference type="Gene3D" id="1.25.40.420">
    <property type="match status" value="1"/>
</dbReference>
<dbReference type="OrthoDB" id="6359816at2759"/>
<organism evidence="6 7">
    <name type="scientific">Digitaria exilis</name>
    <dbReference type="NCBI Taxonomy" id="1010633"/>
    <lineage>
        <taxon>Eukaryota</taxon>
        <taxon>Viridiplantae</taxon>
        <taxon>Streptophyta</taxon>
        <taxon>Embryophyta</taxon>
        <taxon>Tracheophyta</taxon>
        <taxon>Spermatophyta</taxon>
        <taxon>Magnoliopsida</taxon>
        <taxon>Liliopsida</taxon>
        <taxon>Poales</taxon>
        <taxon>Poaceae</taxon>
        <taxon>PACMAD clade</taxon>
        <taxon>Panicoideae</taxon>
        <taxon>Panicodae</taxon>
        <taxon>Paniceae</taxon>
        <taxon>Anthephorinae</taxon>
        <taxon>Digitaria</taxon>
    </lineage>
</organism>
<feature type="region of interest" description="Disordered" evidence="3">
    <location>
        <begin position="860"/>
        <end position="898"/>
    </location>
</feature>
<dbReference type="InterPro" id="IPR056423">
    <property type="entry name" value="BACK_BPM_SPOP"/>
</dbReference>
<feature type="compositionally biased region" description="Basic and acidic residues" evidence="3">
    <location>
        <begin position="938"/>
        <end position="948"/>
    </location>
</feature>
<feature type="domain" description="MATH" evidence="5">
    <location>
        <begin position="626"/>
        <end position="752"/>
    </location>
</feature>
<dbReference type="AlphaFoldDB" id="A0A835CE02"/>
<evidence type="ECO:0000259" key="5">
    <source>
        <dbReference type="PROSITE" id="PS50144"/>
    </source>
</evidence>
<feature type="region of interest" description="Disordered" evidence="3">
    <location>
        <begin position="1"/>
        <end position="59"/>
    </location>
</feature>
<feature type="domain" description="BTB" evidence="4">
    <location>
        <begin position="404"/>
        <end position="474"/>
    </location>
</feature>
<feature type="domain" description="MATH" evidence="5">
    <location>
        <begin position="977"/>
        <end position="1019"/>
    </location>
</feature>
<evidence type="ECO:0000256" key="1">
    <source>
        <dbReference type="ARBA" id="ARBA00004906"/>
    </source>
</evidence>
<gene>
    <name evidence="6" type="ORF">HU200_021962</name>
</gene>
<comment type="caution">
    <text evidence="6">The sequence shown here is derived from an EMBL/GenBank/DDBJ whole genome shotgun (WGS) entry which is preliminary data.</text>
</comment>
<feature type="domain" description="MATH" evidence="5">
    <location>
        <begin position="227"/>
        <end position="361"/>
    </location>
</feature>
<proteinExistence type="inferred from homology"/>
<feature type="region of interest" description="Disordered" evidence="3">
    <location>
        <begin position="581"/>
        <end position="609"/>
    </location>
</feature>
<dbReference type="Gene3D" id="3.30.710.10">
    <property type="entry name" value="Potassium Channel Kv1.1, Chain A"/>
    <property type="match status" value="3"/>
</dbReference>
<dbReference type="CDD" id="cd18280">
    <property type="entry name" value="BTB_POZ_BPM_plant"/>
    <property type="match status" value="1"/>
</dbReference>
<evidence type="ECO:0008006" key="8">
    <source>
        <dbReference type="Google" id="ProtNLM"/>
    </source>
</evidence>
<dbReference type="Gene3D" id="2.60.210.10">
    <property type="entry name" value="Apoptosis, Tumor Necrosis Factor Receptor Associated Protein 2, Chain A"/>
    <property type="match status" value="3"/>
</dbReference>
<dbReference type="Pfam" id="PF00651">
    <property type="entry name" value="BTB"/>
    <property type="match status" value="2"/>
</dbReference>
<evidence type="ECO:0000256" key="2">
    <source>
        <dbReference type="ARBA" id="ARBA00010846"/>
    </source>
</evidence>
<dbReference type="PROSITE" id="PS50144">
    <property type="entry name" value="MATH"/>
    <property type="match status" value="3"/>
</dbReference>
<dbReference type="InterPro" id="IPR000210">
    <property type="entry name" value="BTB/POZ_dom"/>
</dbReference>
<sequence>MARSGHPLPPKSPATRPAARPLSGHPLPISSHRAASPSIDLLPFPRTMEEEGGRRQESSFGPAMLKALLGVATSQQHCPAPTWVAGKSSCLAHRGGAAQPSPTSLFPRLRTLFIVQASSFLAQLLPGLPCLARAQTRNRSTHDGGWWRRSVDMGAGGGDGRSLSEGANGCGGSTTRARFPFWKVETLANRRSRRGAATLINSQRECWPCRPPPPTASLADRPSGYHDLKIDACLFAAGSVPTGECLQSCPFTVGAHRWRIKVYPNGDRQEAAGYVSLYLRLDDEDVDKPVTVQMQFIATVEKRGLFFLKCKKKVASTQKPVTLTTFDGQQATVWGYSKFTERGKVHKHVRADRPLTISCIIVVHNRARAVVVGSSTSAPSSVVPVPSSNLSAHLGDLLSKKTGADVVFEIGGGETFAAHRAVLAARSPVFAVELFGAMMSESDAGGVVRIDDMEPQVFQALLRFVYTDSVPEMTRKEEGAMWQHLLVAADRYDMERLKLICEDKLCRYVDVGTAAIILTLAEQHHCSRLKKVCLDFVSAPANLKAIVASDGFEHLSTSCPSITKDLIAILASYLPSPPNPRRRFRLPSVPSKTLQRRRQRRARYVMSTTAREPSRSASSIIASTTTGCHFVKIDGYSLTTGTPTGEYLKSHPFTLGGHRWIIHYYPSGSKPEVKDYISVFLRLDETAANNVVKARHQFRLWEDRVGEQPFTLEAVSSFSSNYGWGKDRLIKREELEESRYLKDDSFTVRCDIVVVSEFLAVEETAVEVLPRFVFVPPSSLDQHLGDLLLSEKGADVVFDVGGQTFAAHRCVLAARSPVFSAELFGTMKESDNAGVIHVEDMESEVFKALLNFVYTDSLPKKTKKTEESEDDEDSLQKTKKKKTEEDEKEGEDDEDDVMSQHLLVAADRYNLERLKLICEENFPLATRFAKPCGGEASSSRERGKEREGSQVAMSSASGRHKPSRSASASTIVADNAAGYHDLKIDGFSRIKRIPAGVPIKSSAFTVGGHRWRISFFPNGDGARAPIEGCVAMRESRTAADVVQVNDMEVPVFRAFLCFLYTDSLPEMRKEDEDVMYQHLLVAADRYDMEGSTAPLLWVEEGVLPFPQ</sequence>
<dbReference type="PANTHER" id="PTHR26379:SF429">
    <property type="entry name" value="OS10G0428900 PROTEIN"/>
    <property type="match status" value="1"/>
</dbReference>
<dbReference type="Pfam" id="PF22486">
    <property type="entry name" value="MATH_2"/>
    <property type="match status" value="3"/>
</dbReference>
<dbReference type="GO" id="GO:0016567">
    <property type="term" value="P:protein ubiquitination"/>
    <property type="evidence" value="ECO:0007669"/>
    <property type="project" value="InterPro"/>
</dbReference>
<dbReference type="InterPro" id="IPR008974">
    <property type="entry name" value="TRAF-like"/>
</dbReference>
<comment type="pathway">
    <text evidence="1">Protein modification; protein ubiquitination.</text>
</comment>